<feature type="transmembrane region" description="Helical" evidence="2">
    <location>
        <begin position="59"/>
        <end position="78"/>
    </location>
</feature>
<name>A0A8J6E1K1_9EUKA</name>
<feature type="region of interest" description="Disordered" evidence="1">
    <location>
        <begin position="984"/>
        <end position="1062"/>
    </location>
</feature>
<keyword evidence="2" id="KW-0812">Transmembrane</keyword>
<dbReference type="EMBL" id="JAHDYR010000005">
    <property type="protein sequence ID" value="KAG9396459.1"/>
    <property type="molecule type" value="Genomic_DNA"/>
</dbReference>
<proteinExistence type="predicted"/>
<feature type="transmembrane region" description="Helical" evidence="2">
    <location>
        <begin position="113"/>
        <end position="136"/>
    </location>
</feature>
<comment type="caution">
    <text evidence="3">The sequence shown here is derived from an EMBL/GenBank/DDBJ whole genome shotgun (WGS) entry which is preliminary data.</text>
</comment>
<feature type="transmembrane region" description="Helical" evidence="2">
    <location>
        <begin position="189"/>
        <end position="212"/>
    </location>
</feature>
<evidence type="ECO:0000313" key="3">
    <source>
        <dbReference type="EMBL" id="KAG9396459.1"/>
    </source>
</evidence>
<dbReference type="PANTHER" id="PTHR31600">
    <property type="entry name" value="TINY MACROCYSTS PROTEIN B-RELATED"/>
    <property type="match status" value="1"/>
</dbReference>
<feature type="compositionally biased region" description="Polar residues" evidence="1">
    <location>
        <begin position="996"/>
        <end position="1006"/>
    </location>
</feature>
<feature type="transmembrane region" description="Helical" evidence="2">
    <location>
        <begin position="879"/>
        <end position="909"/>
    </location>
</feature>
<feature type="transmembrane region" description="Helical" evidence="2">
    <location>
        <begin position="157"/>
        <end position="177"/>
    </location>
</feature>
<sequence length="1474" mass="163237">MPRPRLMSYASSTYTMRKSSVGESDSIASSSTTMGVGTLASIRSTFFELVYLTSSPSKVFWILQLCFMVVDAVQMFSYTTDTSLRSWGNFSIFQKILALSRVTTMANYTNSNILLALGLLVVIFFLFFALMCIMAAKAIQRAQVPSMTLVRFIRLTLIFLTTLGFIPVFSVLVSLAAEYVPTSTNVVDIAVFASSVAMAAFITAVVACITMTSFPFGFTSSNPLSRLSSRIDMAYLVGKAVTVVLYQIPFLQSNSIVLWVWMAFFTTLNLLLYGIFIPYYSFKMNIIRTTSMAVLLVALAFMGHWAIGLCSLTLLLLAPGLVACSMLYTTALTSKFRKHVADMAPTDPLLLAPRFLRAGQVETALRHSRVTIAQAQRTMRNITRSIPVTIQEYSGGQSEGGMLNIDYLTEKQIETMKEMEAKIEREIDFGMRLFQFARAKWPTNQGVAKSYVCFSAAFRGETLQSAILSTSRALAALPWVLDVKYFQFICTKYRSALYEDSSVISKLEAQRNMAILLRSQRQLADALGVFWTQVLSSRGQQLTLSQFKALSTATERISTLQNSTEKLYQRMLANPTPRVLRSYSQYVQLFNSTDAVKNYCDELLGLADELEVAPASDNDTKTRLRFGPINLQGSTASYAFLHVRAVLSAVLIALLFTVSVGACLFILKLYEHIMYQTIGVISVATGIQHIAMGLVSSRSANPVILVSGTVYCGPIWSALIQELPIDVIKDTMALYYDASDMYINGDITISGDRYGPVKDINYGIFDTAMNTVLVAATHGLYNLPNLLKEQTIAVTKYQGGAPHHIETASLMEYVSELIQVSEAIAECFVERLEAGHSDMTTHCAPVTDTLLEYEGTLASRTVLDALDNVSNRVFVVSQLFVVIESALCLCIFFLFILCCFIVSIFLYLAPMAKDTSFTVHILQMFAGIPEQTLVSILDRFQAYRNSRLKSHEEAQVQSLGELIPSRTMTPYVSSLLKLDQTRSAPEHSKAWPRTEIINSSNASKSGLGTPAPMHSHSQLGDGDTSRSRLDLPHIAETASTLSDTSQPSPANSDTGVTDGEKTGAESADFVESAVALNQPSSVGRKTRSVVLQTASTRMIVDPLVITDGDDFEEGDLEDAGQFNALTARVASQKKLEVLEKQDSGSGVPADSQTKLVRSSSRHSVVMSNSTIRLSVAMRQLPALCSWMGLFAAIYILMCLFAIYQTADVSQTSVTMFYQYQSSVRLRGMILTAASCTVGFGTTSPTNLTIAQALMTRQFADAAPFVSHLSGDAARDQAIVVDAWDWMPSWGRSWNNMFLDIFIQDTWVKGSYSDEIVDLLYDAECVRILDKYCDASYSRPYSATKHGIITVSQAYLSSARDYAADMQSFNFATDDFLFMVDSVEKDVAPAIVRLSFILRDRFTELLSSTQSDMILFWVVFLLLLIIFYSVYLFRTIIRISKTRRHFGVLFKMLPRDELPSKLTDAFVEIFPDDSL</sequence>
<organism evidence="3 4">
    <name type="scientific">Carpediemonas membranifera</name>
    <dbReference type="NCBI Taxonomy" id="201153"/>
    <lineage>
        <taxon>Eukaryota</taxon>
        <taxon>Metamonada</taxon>
        <taxon>Carpediemonas-like organisms</taxon>
        <taxon>Carpediemonas</taxon>
    </lineage>
</organism>
<dbReference type="Proteomes" id="UP000717585">
    <property type="component" value="Unassembled WGS sequence"/>
</dbReference>
<gene>
    <name evidence="3" type="ORF">J8273_1439</name>
</gene>
<dbReference type="PANTHER" id="PTHR31600:SF2">
    <property type="entry name" value="GAMETE ENRICHED GENE 10 PROTEIN-RELATED"/>
    <property type="match status" value="1"/>
</dbReference>
<feature type="transmembrane region" description="Helical" evidence="2">
    <location>
        <begin position="645"/>
        <end position="667"/>
    </location>
</feature>
<feature type="transmembrane region" description="Helical" evidence="2">
    <location>
        <begin position="1180"/>
        <end position="1203"/>
    </location>
</feature>
<accession>A0A8J6E1K1</accession>
<feature type="transmembrane region" description="Helical" evidence="2">
    <location>
        <begin position="1413"/>
        <end position="1432"/>
    </location>
</feature>
<evidence type="ECO:0000256" key="2">
    <source>
        <dbReference type="SAM" id="Phobius"/>
    </source>
</evidence>
<keyword evidence="4" id="KW-1185">Reference proteome</keyword>
<dbReference type="InterPro" id="IPR052994">
    <property type="entry name" value="Tiny_macrocysts_regulators"/>
</dbReference>
<keyword evidence="2" id="KW-1133">Transmembrane helix</keyword>
<feature type="transmembrane region" description="Helical" evidence="2">
    <location>
        <begin position="256"/>
        <end position="279"/>
    </location>
</feature>
<evidence type="ECO:0000313" key="4">
    <source>
        <dbReference type="Proteomes" id="UP000717585"/>
    </source>
</evidence>
<evidence type="ECO:0000256" key="1">
    <source>
        <dbReference type="SAM" id="MobiDB-lite"/>
    </source>
</evidence>
<feature type="transmembrane region" description="Helical" evidence="2">
    <location>
        <begin position="286"/>
        <end position="307"/>
    </location>
</feature>
<feature type="compositionally biased region" description="Basic and acidic residues" evidence="1">
    <location>
        <begin position="1023"/>
        <end position="1033"/>
    </location>
</feature>
<protein>
    <submittedName>
        <fullName evidence="3">TmcB-like protein</fullName>
    </submittedName>
</protein>
<feature type="compositionally biased region" description="Polar residues" evidence="1">
    <location>
        <begin position="1037"/>
        <end position="1055"/>
    </location>
</feature>
<reference evidence="3" key="1">
    <citation type="submission" date="2021-05" db="EMBL/GenBank/DDBJ databases">
        <title>A free-living protist that lacks canonical eukaryotic 1 DNA replication and segregation systems.</title>
        <authorList>
            <person name="Salas-Leiva D.E."/>
            <person name="Tromer E.C."/>
            <person name="Curtis B.A."/>
            <person name="Jerlstrom-Hultqvist J."/>
            <person name="Kolisko M."/>
            <person name="Yi Z."/>
            <person name="Salas-Leiva J.S."/>
            <person name="Gallot-Lavallee L."/>
            <person name="Kops G.J.P.L."/>
            <person name="Archibald J.M."/>
            <person name="Simpson A.G.B."/>
            <person name="Roger A.J."/>
        </authorList>
    </citation>
    <scope>NUCLEOTIDE SEQUENCE</scope>
    <source>
        <strain evidence="3">BICM</strain>
    </source>
</reference>
<feature type="transmembrane region" description="Helical" evidence="2">
    <location>
        <begin position="233"/>
        <end position="250"/>
    </location>
</feature>
<keyword evidence="2" id="KW-0472">Membrane</keyword>